<dbReference type="InterPro" id="IPR032466">
    <property type="entry name" value="Metal_Hydrolase"/>
</dbReference>
<dbReference type="Proteomes" id="UP001580407">
    <property type="component" value="Unassembled WGS sequence"/>
</dbReference>
<evidence type="ECO:0000313" key="3">
    <source>
        <dbReference type="EMBL" id="MFB5680444.1"/>
    </source>
</evidence>
<proteinExistence type="predicted"/>
<protein>
    <submittedName>
        <fullName evidence="3">Amidohydrolase family protein</fullName>
    </submittedName>
</protein>
<dbReference type="InterPro" id="IPR006680">
    <property type="entry name" value="Amidohydro-rel"/>
</dbReference>
<dbReference type="InterPro" id="IPR011059">
    <property type="entry name" value="Metal-dep_hydrolase_composite"/>
</dbReference>
<dbReference type="PANTHER" id="PTHR43794">
    <property type="entry name" value="AMINOHYDROLASE SSNA-RELATED"/>
    <property type="match status" value="1"/>
</dbReference>
<accession>A0ABV5B448</accession>
<dbReference type="Gene3D" id="3.20.20.140">
    <property type="entry name" value="Metal-dependent hydrolases"/>
    <property type="match status" value="1"/>
</dbReference>
<dbReference type="PANTHER" id="PTHR43794:SF11">
    <property type="entry name" value="AMIDOHYDROLASE-RELATED DOMAIN-CONTAINING PROTEIN"/>
    <property type="match status" value="1"/>
</dbReference>
<dbReference type="CDD" id="cd01298">
    <property type="entry name" value="ATZ_TRZ_like"/>
    <property type="match status" value="1"/>
</dbReference>
<gene>
    <name evidence="3" type="ORF">ACE3NQ_05935</name>
</gene>
<evidence type="ECO:0000313" key="4">
    <source>
        <dbReference type="Proteomes" id="UP001580407"/>
    </source>
</evidence>
<dbReference type="SUPFAM" id="SSF51338">
    <property type="entry name" value="Composite domain of metallo-dependent hydrolases"/>
    <property type="match status" value="1"/>
</dbReference>
<keyword evidence="4" id="KW-1185">Reference proteome</keyword>
<dbReference type="InterPro" id="IPR050287">
    <property type="entry name" value="MTA/SAH_deaminase"/>
</dbReference>
<name>A0ABV5B448_9BACL</name>
<comment type="caution">
    <text evidence="3">The sequence shown here is derived from an EMBL/GenBank/DDBJ whole genome shotgun (WGS) entry which is preliminary data.</text>
</comment>
<feature type="domain" description="Amidohydrolase-related" evidence="2">
    <location>
        <begin position="65"/>
        <end position="422"/>
    </location>
</feature>
<sequence length="453" mass="49607">MKGIAMREQADILIKNCSLMTPQFAILDGQSVAIRDTRIIDMGKAEELQGKYEAKEIVEGKGKLLMPGLADAHTHTCQQFLRGRTLGEYPMVWARILVPFESSLSEKDTYLGAQVSCLEMLKSGTTSFAESGGVHMHKVAEATIESGLRAVITCSTMDMGPFIPDSMKAASPEAAAALIEDLYQSYNGAGDGRIRIWFALRQVMTSTPALMTLMADKAREYNTGLHVHLAEHRDEVSFCLQHYQKRPAEVFDQFGALGPNMLAAHNVVLSEGEIALMKERDVKVVHCPRSNFGSHGFPKTPTLMQHGLSIGMGSDGAAGSSLSLFDEMRVFRSGLHAFWGLPIFDPVVIPAEELIRMATIGGAAAMQIERETGSIEIGKKADLILIDIDQPHIRPTHRMIPTIVESVNGSDVKDSIIDGVVVMKDRQILTMDEERILYESGRVLPDIAVRAGI</sequence>
<reference evidence="3 4" key="1">
    <citation type="submission" date="2024-09" db="EMBL/GenBank/DDBJ databases">
        <authorList>
            <person name="Ruan L."/>
        </authorList>
    </citation>
    <scope>NUCLEOTIDE SEQUENCE [LARGE SCALE GENOMIC DNA]</scope>
    <source>
        <strain evidence="3 4">D33</strain>
    </source>
</reference>
<organism evidence="3 4">
    <name type="scientific">Paenibacillus terreus</name>
    <dbReference type="NCBI Taxonomy" id="1387834"/>
    <lineage>
        <taxon>Bacteria</taxon>
        <taxon>Bacillati</taxon>
        <taxon>Bacillota</taxon>
        <taxon>Bacilli</taxon>
        <taxon>Bacillales</taxon>
        <taxon>Paenibacillaceae</taxon>
        <taxon>Paenibacillus</taxon>
    </lineage>
</organism>
<dbReference type="Gene3D" id="2.30.40.10">
    <property type="entry name" value="Urease, subunit C, domain 1"/>
    <property type="match status" value="1"/>
</dbReference>
<keyword evidence="1" id="KW-0378">Hydrolase</keyword>
<dbReference type="Pfam" id="PF01979">
    <property type="entry name" value="Amidohydro_1"/>
    <property type="match status" value="1"/>
</dbReference>
<dbReference type="EMBL" id="JBHILM010000005">
    <property type="protein sequence ID" value="MFB5680444.1"/>
    <property type="molecule type" value="Genomic_DNA"/>
</dbReference>
<evidence type="ECO:0000256" key="1">
    <source>
        <dbReference type="ARBA" id="ARBA00022801"/>
    </source>
</evidence>
<dbReference type="SUPFAM" id="SSF51556">
    <property type="entry name" value="Metallo-dependent hydrolases"/>
    <property type="match status" value="1"/>
</dbReference>
<dbReference type="RefSeq" id="WP_375533138.1">
    <property type="nucleotide sequence ID" value="NZ_JBHIRX010000011.1"/>
</dbReference>
<evidence type="ECO:0000259" key="2">
    <source>
        <dbReference type="Pfam" id="PF01979"/>
    </source>
</evidence>